<accession>A0ACC1D223</accession>
<comment type="caution">
    <text evidence="1">The sequence shown here is derived from an EMBL/GenBank/DDBJ whole genome shotgun (WGS) entry which is preliminary data.</text>
</comment>
<evidence type="ECO:0000313" key="1">
    <source>
        <dbReference type="EMBL" id="KAJ0177865.1"/>
    </source>
</evidence>
<organism evidence="1 2">
    <name type="scientific">Dendrolimus kikuchii</name>
    <dbReference type="NCBI Taxonomy" id="765133"/>
    <lineage>
        <taxon>Eukaryota</taxon>
        <taxon>Metazoa</taxon>
        <taxon>Ecdysozoa</taxon>
        <taxon>Arthropoda</taxon>
        <taxon>Hexapoda</taxon>
        <taxon>Insecta</taxon>
        <taxon>Pterygota</taxon>
        <taxon>Neoptera</taxon>
        <taxon>Endopterygota</taxon>
        <taxon>Lepidoptera</taxon>
        <taxon>Glossata</taxon>
        <taxon>Ditrysia</taxon>
        <taxon>Bombycoidea</taxon>
        <taxon>Lasiocampidae</taxon>
        <taxon>Dendrolimus</taxon>
    </lineage>
</organism>
<gene>
    <name evidence="1" type="ORF">K1T71_006738</name>
</gene>
<dbReference type="EMBL" id="CM034397">
    <property type="protein sequence ID" value="KAJ0177865.1"/>
    <property type="molecule type" value="Genomic_DNA"/>
</dbReference>
<keyword evidence="2" id="KW-1185">Reference proteome</keyword>
<reference evidence="1 2" key="1">
    <citation type="journal article" date="2021" name="Front. Genet.">
        <title>Chromosome-Level Genome Assembly Reveals Significant Gene Expansion in the Toll and IMD Signaling Pathways of Dendrolimus kikuchii.</title>
        <authorList>
            <person name="Zhou J."/>
            <person name="Wu P."/>
            <person name="Xiong Z."/>
            <person name="Liu N."/>
            <person name="Zhao N."/>
            <person name="Ji M."/>
            <person name="Qiu Y."/>
            <person name="Yang B."/>
        </authorList>
    </citation>
    <scope>NUCLEOTIDE SEQUENCE [LARGE SCALE GENOMIC DNA]</scope>
    <source>
        <strain evidence="1">Ann1</strain>
    </source>
</reference>
<name>A0ACC1D223_9NEOP</name>
<dbReference type="Proteomes" id="UP000824533">
    <property type="component" value="Linkage Group LG11"/>
</dbReference>
<evidence type="ECO:0000313" key="2">
    <source>
        <dbReference type="Proteomes" id="UP000824533"/>
    </source>
</evidence>
<proteinExistence type="predicted"/>
<sequence length="164" mass="18124">MMKLLTICSILFTGVLSSNFDFEVNNLIELDDEPYQVATFPDPYKDSWRNWVYTPTIIKENIDVTPLTHVAVAKPGLVLKVLSYIVQSAKSVVDCFLTNGSALLVGSLVAFGICQLSSLCSAFTLSDAQRELKSLASSDRIKRAAKFLEEAITKYSSMQDESVL</sequence>
<protein>
    <submittedName>
        <fullName evidence="1">Uncharacterized protein</fullName>
    </submittedName>
</protein>